<sequence length="68" mass="6943">MGGFGVVLQIIDAAFSVCTAGTGVWSVSAVAGLAVWVNRSRVCDCIRAGMVPDQRTGEGYFDSDGAGS</sequence>
<protein>
    <submittedName>
        <fullName evidence="1">Uncharacterized protein</fullName>
    </submittedName>
</protein>
<proteinExistence type="predicted"/>
<gene>
    <name evidence="1" type="ORF">P280DRAFT_466106</name>
</gene>
<dbReference type="EMBL" id="MU006778">
    <property type="protein sequence ID" value="KAF2644842.1"/>
    <property type="molecule type" value="Genomic_DNA"/>
</dbReference>
<organism evidence="1 2">
    <name type="scientific">Massarina eburnea CBS 473.64</name>
    <dbReference type="NCBI Taxonomy" id="1395130"/>
    <lineage>
        <taxon>Eukaryota</taxon>
        <taxon>Fungi</taxon>
        <taxon>Dikarya</taxon>
        <taxon>Ascomycota</taxon>
        <taxon>Pezizomycotina</taxon>
        <taxon>Dothideomycetes</taxon>
        <taxon>Pleosporomycetidae</taxon>
        <taxon>Pleosporales</taxon>
        <taxon>Massarineae</taxon>
        <taxon>Massarinaceae</taxon>
        <taxon>Massarina</taxon>
    </lineage>
</organism>
<keyword evidence="2" id="KW-1185">Reference proteome</keyword>
<accession>A0A6A6SC57</accession>
<dbReference type="AlphaFoldDB" id="A0A6A6SC57"/>
<reference evidence="1" key="1">
    <citation type="journal article" date="2020" name="Stud. Mycol.">
        <title>101 Dothideomycetes genomes: a test case for predicting lifestyles and emergence of pathogens.</title>
        <authorList>
            <person name="Haridas S."/>
            <person name="Albert R."/>
            <person name="Binder M."/>
            <person name="Bloem J."/>
            <person name="Labutti K."/>
            <person name="Salamov A."/>
            <person name="Andreopoulos B."/>
            <person name="Baker S."/>
            <person name="Barry K."/>
            <person name="Bills G."/>
            <person name="Bluhm B."/>
            <person name="Cannon C."/>
            <person name="Castanera R."/>
            <person name="Culley D."/>
            <person name="Daum C."/>
            <person name="Ezra D."/>
            <person name="Gonzalez J."/>
            <person name="Henrissat B."/>
            <person name="Kuo A."/>
            <person name="Liang C."/>
            <person name="Lipzen A."/>
            <person name="Lutzoni F."/>
            <person name="Magnuson J."/>
            <person name="Mondo S."/>
            <person name="Nolan M."/>
            <person name="Ohm R."/>
            <person name="Pangilinan J."/>
            <person name="Park H.-J."/>
            <person name="Ramirez L."/>
            <person name="Alfaro M."/>
            <person name="Sun H."/>
            <person name="Tritt A."/>
            <person name="Yoshinaga Y."/>
            <person name="Zwiers L.-H."/>
            <person name="Turgeon B."/>
            <person name="Goodwin S."/>
            <person name="Spatafora J."/>
            <person name="Crous P."/>
            <person name="Grigoriev I."/>
        </authorList>
    </citation>
    <scope>NUCLEOTIDE SEQUENCE</scope>
    <source>
        <strain evidence="1">CBS 473.64</strain>
    </source>
</reference>
<evidence type="ECO:0000313" key="2">
    <source>
        <dbReference type="Proteomes" id="UP000799753"/>
    </source>
</evidence>
<dbReference type="Proteomes" id="UP000799753">
    <property type="component" value="Unassembled WGS sequence"/>
</dbReference>
<evidence type="ECO:0000313" key="1">
    <source>
        <dbReference type="EMBL" id="KAF2644842.1"/>
    </source>
</evidence>
<name>A0A6A6SC57_9PLEO</name>